<dbReference type="Proteomes" id="UP000717585">
    <property type="component" value="Unassembled WGS sequence"/>
</dbReference>
<dbReference type="InterPro" id="IPR018200">
    <property type="entry name" value="USP_CS"/>
</dbReference>
<dbReference type="PROSITE" id="PS50235">
    <property type="entry name" value="USP_3"/>
    <property type="match status" value="1"/>
</dbReference>
<keyword evidence="6 10" id="KW-0378">Hydrolase</keyword>
<dbReference type="EMBL" id="JAHDYR010000021">
    <property type="protein sequence ID" value="KAG9393721.1"/>
    <property type="molecule type" value="Genomic_DNA"/>
</dbReference>
<dbReference type="EC" id="3.4.19.12" evidence="3"/>
<evidence type="ECO:0000256" key="6">
    <source>
        <dbReference type="ARBA" id="ARBA00022801"/>
    </source>
</evidence>
<evidence type="ECO:0000259" key="9">
    <source>
        <dbReference type="PROSITE" id="PS50235"/>
    </source>
</evidence>
<keyword evidence="4" id="KW-0645">Protease</keyword>
<sequence length="452" mass="49334">MHLLKAATVLLGSAYGVYSLEEYYKHNYTPRDLPPGLKNTKATICFANSILQALSFDDTFATEVDEVVKTAYKESKGTVESRDALRKLRDILRRLATIPSYKHLLDAEPVVSTFMDTSQEQDAHEFLTALMHLIDGHRAKATATSPKCSFAGVLGTPEMDPVRTAPLPSLTGTCTTSYTCINCCGRAPFSISRFNSLLLPIPVPSDAQGTGANVLPSCTLESCLDDFFKEEIIDGVACMKCGAVKLLPLMTERMMANLASDDYMAGAEFTKGVDALQTFIHATNVGAASTGKIFEGVQVPLRPMPSRATKTTHLTALPQTLMLHINRVAMLRGQARKLRNKVIYPDKLDMGAYVGMPDGKDAPTGAVEGPDGVVMATEEDIARYTRPEVWYNLKAVVCHAGNEAGGHYYTYRVSAGRVFKCSDRDVTEVSMDEMFTTRAFQMAVTLVYGRSG</sequence>
<evidence type="ECO:0000313" key="11">
    <source>
        <dbReference type="Proteomes" id="UP000717585"/>
    </source>
</evidence>
<dbReference type="InterPro" id="IPR038765">
    <property type="entry name" value="Papain-like_cys_pep_sf"/>
</dbReference>
<dbReference type="PANTHER" id="PTHR24006">
    <property type="entry name" value="UBIQUITIN CARBOXYL-TERMINAL HYDROLASE"/>
    <property type="match status" value="1"/>
</dbReference>
<comment type="caution">
    <text evidence="10">The sequence shown here is derived from an EMBL/GenBank/DDBJ whole genome shotgun (WGS) entry which is preliminary data.</text>
</comment>
<dbReference type="InterPro" id="IPR028889">
    <property type="entry name" value="USP"/>
</dbReference>
<dbReference type="Gene3D" id="3.90.70.10">
    <property type="entry name" value="Cysteine proteinases"/>
    <property type="match status" value="1"/>
</dbReference>
<name>A0A8J6ASY5_9EUKA</name>
<dbReference type="SUPFAM" id="SSF54001">
    <property type="entry name" value="Cysteine proteinases"/>
    <property type="match status" value="1"/>
</dbReference>
<dbReference type="InterPro" id="IPR001394">
    <property type="entry name" value="Peptidase_C19_UCH"/>
</dbReference>
<evidence type="ECO:0000256" key="5">
    <source>
        <dbReference type="ARBA" id="ARBA00022786"/>
    </source>
</evidence>
<evidence type="ECO:0000256" key="2">
    <source>
        <dbReference type="ARBA" id="ARBA00009085"/>
    </source>
</evidence>
<evidence type="ECO:0000256" key="3">
    <source>
        <dbReference type="ARBA" id="ARBA00012759"/>
    </source>
</evidence>
<protein>
    <recommendedName>
        <fullName evidence="3">ubiquitinyl hydrolase 1</fullName>
        <ecNumber evidence="3">3.4.19.12</ecNumber>
    </recommendedName>
</protein>
<dbReference type="InterPro" id="IPR050164">
    <property type="entry name" value="Peptidase_C19"/>
</dbReference>
<proteinExistence type="inferred from homology"/>
<accession>A0A8J6ASY5</accession>
<dbReference type="AlphaFoldDB" id="A0A8J6ASY5"/>
<reference evidence="10" key="1">
    <citation type="submission" date="2021-05" db="EMBL/GenBank/DDBJ databases">
        <title>A free-living protist that lacks canonical eukaryotic 1 DNA replication and segregation systems.</title>
        <authorList>
            <person name="Salas-Leiva D.E."/>
            <person name="Tromer E.C."/>
            <person name="Curtis B.A."/>
            <person name="Jerlstrom-Hultqvist J."/>
            <person name="Kolisko M."/>
            <person name="Yi Z."/>
            <person name="Salas-Leiva J.S."/>
            <person name="Gallot-Lavallee L."/>
            <person name="Kops G.J.P.L."/>
            <person name="Archibald J.M."/>
            <person name="Simpson A.G.B."/>
            <person name="Roger A.J."/>
        </authorList>
    </citation>
    <scope>NUCLEOTIDE SEQUENCE</scope>
    <source>
        <strain evidence="10">BICM</strain>
    </source>
</reference>
<evidence type="ECO:0000256" key="7">
    <source>
        <dbReference type="ARBA" id="ARBA00022807"/>
    </source>
</evidence>
<dbReference type="PANTHER" id="PTHR24006:SF888">
    <property type="entry name" value="UBIQUITIN CARBOXYL-TERMINAL HYDROLASE 30"/>
    <property type="match status" value="1"/>
</dbReference>
<keyword evidence="5" id="KW-0833">Ubl conjugation pathway</keyword>
<dbReference type="CDD" id="cd02257">
    <property type="entry name" value="Peptidase_C19"/>
    <property type="match status" value="1"/>
</dbReference>
<gene>
    <name evidence="10" type="ORF">J8273_4840</name>
</gene>
<dbReference type="Pfam" id="PF00443">
    <property type="entry name" value="UCH"/>
    <property type="match status" value="1"/>
</dbReference>
<dbReference type="OrthoDB" id="2020758at2759"/>
<feature type="chain" id="PRO_5035299286" description="ubiquitinyl hydrolase 1" evidence="8">
    <location>
        <begin position="20"/>
        <end position="452"/>
    </location>
</feature>
<evidence type="ECO:0000256" key="4">
    <source>
        <dbReference type="ARBA" id="ARBA00022670"/>
    </source>
</evidence>
<evidence type="ECO:0000256" key="8">
    <source>
        <dbReference type="SAM" id="SignalP"/>
    </source>
</evidence>
<comment type="similarity">
    <text evidence="2">Belongs to the peptidase C19 family.</text>
</comment>
<dbReference type="GO" id="GO:0005634">
    <property type="term" value="C:nucleus"/>
    <property type="evidence" value="ECO:0007669"/>
    <property type="project" value="TreeGrafter"/>
</dbReference>
<dbReference type="GO" id="GO:0005829">
    <property type="term" value="C:cytosol"/>
    <property type="evidence" value="ECO:0007669"/>
    <property type="project" value="TreeGrafter"/>
</dbReference>
<comment type="catalytic activity">
    <reaction evidence="1">
        <text>Thiol-dependent hydrolysis of ester, thioester, amide, peptide and isopeptide bonds formed by the C-terminal Gly of ubiquitin (a 76-residue protein attached to proteins as an intracellular targeting signal).</text>
        <dbReference type="EC" id="3.4.19.12"/>
    </reaction>
</comment>
<evidence type="ECO:0000313" key="10">
    <source>
        <dbReference type="EMBL" id="KAG9393721.1"/>
    </source>
</evidence>
<organism evidence="10 11">
    <name type="scientific">Carpediemonas membranifera</name>
    <dbReference type="NCBI Taxonomy" id="201153"/>
    <lineage>
        <taxon>Eukaryota</taxon>
        <taxon>Metamonada</taxon>
        <taxon>Carpediemonas-like organisms</taxon>
        <taxon>Carpediemonas</taxon>
    </lineage>
</organism>
<dbReference type="PROSITE" id="PS00973">
    <property type="entry name" value="USP_2"/>
    <property type="match status" value="1"/>
</dbReference>
<dbReference type="GO" id="GO:0016579">
    <property type="term" value="P:protein deubiquitination"/>
    <property type="evidence" value="ECO:0007669"/>
    <property type="project" value="InterPro"/>
</dbReference>
<keyword evidence="11" id="KW-1185">Reference proteome</keyword>
<keyword evidence="8" id="KW-0732">Signal</keyword>
<keyword evidence="7" id="KW-0788">Thiol protease</keyword>
<dbReference type="GO" id="GO:0006508">
    <property type="term" value="P:proteolysis"/>
    <property type="evidence" value="ECO:0007669"/>
    <property type="project" value="UniProtKB-KW"/>
</dbReference>
<feature type="signal peptide" evidence="8">
    <location>
        <begin position="1"/>
        <end position="19"/>
    </location>
</feature>
<dbReference type="GO" id="GO:0004843">
    <property type="term" value="F:cysteine-type deubiquitinase activity"/>
    <property type="evidence" value="ECO:0007669"/>
    <property type="project" value="UniProtKB-EC"/>
</dbReference>
<feature type="domain" description="USP" evidence="9">
    <location>
        <begin position="35"/>
        <end position="451"/>
    </location>
</feature>
<evidence type="ECO:0000256" key="1">
    <source>
        <dbReference type="ARBA" id="ARBA00000707"/>
    </source>
</evidence>